<evidence type="ECO:0000313" key="2">
    <source>
        <dbReference type="Proteomes" id="UP000484076"/>
    </source>
</evidence>
<gene>
    <name evidence="1" type="ORF">GEU84_001830</name>
</gene>
<dbReference type="Proteomes" id="UP000484076">
    <property type="component" value="Unassembled WGS sequence"/>
</dbReference>
<accession>A0A8X8KMM0</accession>
<dbReference type="AlphaFoldDB" id="A0A8X8KMM0"/>
<dbReference type="RefSeq" id="WP_174539261.1">
    <property type="nucleotide sequence ID" value="NZ_WHUT02000001.1"/>
</dbReference>
<name>A0A8X8KMM0_9RHOB</name>
<proteinExistence type="predicted"/>
<organism evidence="1 2">
    <name type="scientific">Fertoeibacter niger</name>
    <dbReference type="NCBI Taxonomy" id="2656921"/>
    <lineage>
        <taxon>Bacteria</taxon>
        <taxon>Pseudomonadati</taxon>
        <taxon>Pseudomonadota</taxon>
        <taxon>Alphaproteobacteria</taxon>
        <taxon>Rhodobacterales</taxon>
        <taxon>Paracoccaceae</taxon>
        <taxon>Fertoeibacter</taxon>
    </lineage>
</organism>
<sequence>MTDRIAFILAALIALAVVLDLALLDTGATLFLMRKLAELVEYLAFWR</sequence>
<dbReference type="EMBL" id="WHUT02000001">
    <property type="protein sequence ID" value="NUB43110.1"/>
    <property type="molecule type" value="Genomic_DNA"/>
</dbReference>
<evidence type="ECO:0000313" key="1">
    <source>
        <dbReference type="EMBL" id="NUB43110.1"/>
    </source>
</evidence>
<keyword evidence="2" id="KW-1185">Reference proteome</keyword>
<comment type="caution">
    <text evidence="1">The sequence shown here is derived from an EMBL/GenBank/DDBJ whole genome shotgun (WGS) entry which is preliminary data.</text>
</comment>
<protein>
    <submittedName>
        <fullName evidence="1">Uncharacterized protein</fullName>
    </submittedName>
</protein>
<reference evidence="1" key="1">
    <citation type="submission" date="2020-05" db="EMBL/GenBank/DDBJ databases">
        <title>Fertoebacter nigrum gen. nov., sp. nov., a new member of the family Rhodobacteraceae.</title>
        <authorList>
            <person name="Szuroczki S."/>
            <person name="Abbaszade G."/>
            <person name="Buni D."/>
            <person name="Schumann P."/>
            <person name="Toth E."/>
        </authorList>
    </citation>
    <scope>NUCLEOTIDE SEQUENCE</scope>
    <source>
        <strain evidence="1">RG-N-1a</strain>
    </source>
</reference>